<keyword evidence="2" id="KW-1185">Reference proteome</keyword>
<dbReference type="RefSeq" id="WP_379875216.1">
    <property type="nucleotide sequence ID" value="NZ_JBHUIP010000003.1"/>
</dbReference>
<accession>A0ABW5DQW5</accession>
<comment type="caution">
    <text evidence="1">The sequence shown here is derived from an EMBL/GenBank/DDBJ whole genome shotgun (WGS) entry which is preliminary data.</text>
</comment>
<dbReference type="Proteomes" id="UP001597295">
    <property type="component" value="Unassembled WGS sequence"/>
</dbReference>
<evidence type="ECO:0000313" key="1">
    <source>
        <dbReference type="EMBL" id="MFD2262289.1"/>
    </source>
</evidence>
<reference evidence="2" key="1">
    <citation type="journal article" date="2019" name="Int. J. Syst. Evol. Microbiol.">
        <title>The Global Catalogue of Microorganisms (GCM) 10K type strain sequencing project: providing services to taxonomists for standard genome sequencing and annotation.</title>
        <authorList>
            <consortium name="The Broad Institute Genomics Platform"/>
            <consortium name="The Broad Institute Genome Sequencing Center for Infectious Disease"/>
            <person name="Wu L."/>
            <person name="Ma J."/>
        </authorList>
    </citation>
    <scope>NUCLEOTIDE SEQUENCE [LARGE SCALE GENOMIC DNA]</scope>
    <source>
        <strain evidence="2">CGMCC 1.19062</strain>
    </source>
</reference>
<dbReference type="EMBL" id="JBHUIP010000003">
    <property type="protein sequence ID" value="MFD2262289.1"/>
    <property type="molecule type" value="Genomic_DNA"/>
</dbReference>
<protein>
    <submittedName>
        <fullName evidence="1">Uncharacterized protein</fullName>
    </submittedName>
</protein>
<organism evidence="1 2">
    <name type="scientific">Lacibacterium aquatile</name>
    <dbReference type="NCBI Taxonomy" id="1168082"/>
    <lineage>
        <taxon>Bacteria</taxon>
        <taxon>Pseudomonadati</taxon>
        <taxon>Pseudomonadota</taxon>
        <taxon>Alphaproteobacteria</taxon>
        <taxon>Rhodospirillales</taxon>
        <taxon>Rhodospirillaceae</taxon>
    </lineage>
</organism>
<gene>
    <name evidence="1" type="ORF">ACFSM5_05270</name>
</gene>
<proteinExistence type="predicted"/>
<name>A0ABW5DQW5_9PROT</name>
<sequence length="70" mass="8158">MRLYGCEEILDRQHPDGSRESFYRHSEIGYFPAYNLFLEVLTDSSACCARQAITQIGDEPSYPELPDWLR</sequence>
<evidence type="ECO:0000313" key="2">
    <source>
        <dbReference type="Proteomes" id="UP001597295"/>
    </source>
</evidence>